<keyword evidence="3" id="KW-1185">Reference proteome</keyword>
<comment type="caution">
    <text evidence="2">The sequence shown here is derived from an EMBL/GenBank/DDBJ whole genome shotgun (WGS) entry which is preliminary data.</text>
</comment>
<dbReference type="Proteomes" id="UP001456524">
    <property type="component" value="Unassembled WGS sequence"/>
</dbReference>
<organism evidence="2 3">
    <name type="scientific">Phyllosticta citrichinensis</name>
    <dbReference type="NCBI Taxonomy" id="1130410"/>
    <lineage>
        <taxon>Eukaryota</taxon>
        <taxon>Fungi</taxon>
        <taxon>Dikarya</taxon>
        <taxon>Ascomycota</taxon>
        <taxon>Pezizomycotina</taxon>
        <taxon>Dothideomycetes</taxon>
        <taxon>Dothideomycetes incertae sedis</taxon>
        <taxon>Botryosphaeriales</taxon>
        <taxon>Phyllostictaceae</taxon>
        <taxon>Phyllosticta</taxon>
    </lineage>
</organism>
<evidence type="ECO:0000313" key="2">
    <source>
        <dbReference type="EMBL" id="KAK8170160.1"/>
    </source>
</evidence>
<protein>
    <submittedName>
        <fullName evidence="2">Uncharacterized protein</fullName>
    </submittedName>
</protein>
<name>A0ABR1XXK8_9PEZI</name>
<feature type="region of interest" description="Disordered" evidence="1">
    <location>
        <begin position="59"/>
        <end position="156"/>
    </location>
</feature>
<evidence type="ECO:0000256" key="1">
    <source>
        <dbReference type="SAM" id="MobiDB-lite"/>
    </source>
</evidence>
<reference evidence="2 3" key="1">
    <citation type="journal article" date="2022" name="G3 (Bethesda)">
        <title>Enemy or ally: a genomic approach to elucidate the lifestyle of Phyllosticta citrichinaensis.</title>
        <authorList>
            <person name="Buijs V.A."/>
            <person name="Groenewald J.Z."/>
            <person name="Haridas S."/>
            <person name="LaButti K.M."/>
            <person name="Lipzen A."/>
            <person name="Martin F.M."/>
            <person name="Barry K."/>
            <person name="Grigoriev I.V."/>
            <person name="Crous P.W."/>
            <person name="Seidl M.F."/>
        </authorList>
    </citation>
    <scope>NUCLEOTIDE SEQUENCE [LARGE SCALE GENOMIC DNA]</scope>
    <source>
        <strain evidence="2 3">CBS 129764</strain>
    </source>
</reference>
<sequence length="223" mass="25570">MQKRAVTKLNHDLDKKLQRENCVKTALYRAKLLEVLEEARLARNLDAFERYYKKRAESEADLSKGVARKKEERTRLGHASETVRPACSMPWMNEKKNENREVQTPPSTAEAIRPAQMTRNGDRNPEERISSGPELRPARASKPGKASQLHESDSGVVDRVLRPRKVTSQELSCYRCRLIWANGELPVWQRRFDQGPGVTTGNLRGRRVISDGRLAADKRPRMR</sequence>
<gene>
    <name evidence="2" type="ORF">IWX90DRAFT_414512</name>
</gene>
<evidence type="ECO:0000313" key="3">
    <source>
        <dbReference type="Proteomes" id="UP001456524"/>
    </source>
</evidence>
<dbReference type="EMBL" id="JBBWUH010000004">
    <property type="protein sequence ID" value="KAK8170160.1"/>
    <property type="molecule type" value="Genomic_DNA"/>
</dbReference>
<feature type="compositionally biased region" description="Basic and acidic residues" evidence="1">
    <location>
        <begin position="120"/>
        <end position="129"/>
    </location>
</feature>
<feature type="compositionally biased region" description="Basic and acidic residues" evidence="1">
    <location>
        <begin position="59"/>
        <end position="75"/>
    </location>
</feature>
<accession>A0ABR1XXK8</accession>
<proteinExistence type="predicted"/>